<dbReference type="RefSeq" id="WP_245514503.1">
    <property type="nucleotide sequence ID" value="NZ_JBHUNN010000002.1"/>
</dbReference>
<evidence type="ECO:0000313" key="4">
    <source>
        <dbReference type="EMBL" id="TCO08117.1"/>
    </source>
</evidence>
<dbReference type="GO" id="GO:0003676">
    <property type="term" value="F:nucleic acid binding"/>
    <property type="evidence" value="ECO:0007669"/>
    <property type="project" value="InterPro"/>
</dbReference>
<accession>A0A4R2GJE4</accession>
<dbReference type="InterPro" id="IPR013520">
    <property type="entry name" value="Ribonucl_H"/>
</dbReference>
<evidence type="ECO:0000259" key="3">
    <source>
        <dbReference type="SMART" id="SM00479"/>
    </source>
</evidence>
<dbReference type="Gene3D" id="3.30.420.10">
    <property type="entry name" value="Ribonuclease H-like superfamily/Ribonuclease H"/>
    <property type="match status" value="1"/>
</dbReference>
<evidence type="ECO:0000313" key="5">
    <source>
        <dbReference type="Proteomes" id="UP000294881"/>
    </source>
</evidence>
<proteinExistence type="predicted"/>
<dbReference type="InterPro" id="IPR036397">
    <property type="entry name" value="RNaseH_sf"/>
</dbReference>
<evidence type="ECO:0000256" key="2">
    <source>
        <dbReference type="ARBA" id="ARBA00026073"/>
    </source>
</evidence>
<dbReference type="GO" id="GO:0045004">
    <property type="term" value="P:DNA replication proofreading"/>
    <property type="evidence" value="ECO:0007669"/>
    <property type="project" value="TreeGrafter"/>
</dbReference>
<dbReference type="FunFam" id="3.30.420.10:FF:000045">
    <property type="entry name" value="3'-5' exonuclease DinG"/>
    <property type="match status" value="1"/>
</dbReference>
<dbReference type="InterPro" id="IPR012337">
    <property type="entry name" value="RNaseH-like_sf"/>
</dbReference>
<gene>
    <name evidence="4" type="ORF">EV666_1254</name>
</gene>
<name>A0A4R2GJE4_9HYPH</name>
<dbReference type="PANTHER" id="PTHR30231">
    <property type="entry name" value="DNA POLYMERASE III SUBUNIT EPSILON"/>
    <property type="match status" value="1"/>
</dbReference>
<dbReference type="CDD" id="cd06127">
    <property type="entry name" value="DEDDh"/>
    <property type="match status" value="1"/>
</dbReference>
<dbReference type="NCBIfam" id="NF006615">
    <property type="entry name" value="PRK09182.1"/>
    <property type="match status" value="1"/>
</dbReference>
<dbReference type="GO" id="GO:0005829">
    <property type="term" value="C:cytosol"/>
    <property type="evidence" value="ECO:0007669"/>
    <property type="project" value="TreeGrafter"/>
</dbReference>
<feature type="domain" description="Exonuclease" evidence="3">
    <location>
        <begin position="47"/>
        <end position="210"/>
    </location>
</feature>
<organism evidence="4 5">
    <name type="scientific">Camelimonas lactis</name>
    <dbReference type="NCBI Taxonomy" id="659006"/>
    <lineage>
        <taxon>Bacteria</taxon>
        <taxon>Pseudomonadati</taxon>
        <taxon>Pseudomonadota</taxon>
        <taxon>Alphaproteobacteria</taxon>
        <taxon>Hyphomicrobiales</taxon>
        <taxon>Chelatococcaceae</taxon>
        <taxon>Camelimonas</taxon>
    </lineage>
</organism>
<comment type="subunit">
    <text evidence="2">DNA polymerase III contains a core (composed of alpha, epsilon and theta chains) that associates with a tau subunit. This core dimerizes to form the POLIII' complex. PolIII' associates with the gamma complex (composed of gamma, delta, delta', psi and chi chains) and with the beta chain to form the complete DNA polymerase III complex.</text>
</comment>
<dbReference type="EMBL" id="SLWL01000025">
    <property type="protein sequence ID" value="TCO08117.1"/>
    <property type="molecule type" value="Genomic_DNA"/>
</dbReference>
<reference evidence="4 5" key="1">
    <citation type="submission" date="2019-03" db="EMBL/GenBank/DDBJ databases">
        <title>Genomic Encyclopedia of Type Strains, Phase IV (KMG-IV): sequencing the most valuable type-strain genomes for metagenomic binning, comparative biology and taxonomic classification.</title>
        <authorList>
            <person name="Goeker M."/>
        </authorList>
    </citation>
    <scope>NUCLEOTIDE SEQUENCE [LARGE SCALE GENOMIC DNA]</scope>
    <source>
        <strain evidence="4 5">DSM 22958</strain>
    </source>
</reference>
<dbReference type="SMART" id="SM00479">
    <property type="entry name" value="EXOIII"/>
    <property type="match status" value="1"/>
</dbReference>
<dbReference type="PANTHER" id="PTHR30231:SF37">
    <property type="entry name" value="EXODEOXYRIBONUCLEASE 10"/>
    <property type="match status" value="1"/>
</dbReference>
<dbReference type="AlphaFoldDB" id="A0A4R2GJE4"/>
<comment type="caution">
    <text evidence="4">The sequence shown here is derived from an EMBL/GenBank/DDBJ whole genome shotgun (WGS) entry which is preliminary data.</text>
</comment>
<dbReference type="SUPFAM" id="SSF53098">
    <property type="entry name" value="Ribonuclease H-like"/>
    <property type="match status" value="1"/>
</dbReference>
<keyword evidence="5" id="KW-1185">Reference proteome</keyword>
<comment type="function">
    <text evidence="1">DNA polymerase III is a complex, multichain enzyme responsible for most of the replicative synthesis in bacteria. The epsilon subunit contain the editing function and is a proofreading 3'-5' exonuclease.</text>
</comment>
<sequence length="300" mass="33875">MMIRPDTAALEAAAALLEASQDYRVLRRLQPRAPVTGIPEQDIRLGLFVDVETTGLDPSKDEIIELAMVPFRYSLDGIIVDVGEPFDRLREPAAPIPPTITALTGITDAMVVGQRIDPEEVTQFALSAAVVIAHNAAFDRKFLERFCPSFSFKPWACSMSEIDWAAEGFEGTKLAYLAVGCSFFYDRHRAANDCLAAVEVLSRPLPKSGVNALGHLLARARLPTWRIWAEGSPFEFKDQLKSRGYRWNREENGHPRAWYIDVADEQREAELAFLKREIYQRDVDLKPSRITAYERFSERV</sequence>
<dbReference type="Pfam" id="PF00929">
    <property type="entry name" value="RNase_T"/>
    <property type="match status" value="1"/>
</dbReference>
<evidence type="ECO:0000256" key="1">
    <source>
        <dbReference type="ARBA" id="ARBA00025483"/>
    </source>
</evidence>
<dbReference type="Proteomes" id="UP000294881">
    <property type="component" value="Unassembled WGS sequence"/>
</dbReference>
<protein>
    <submittedName>
        <fullName evidence="4">DNA polymerase-3 subunit epsilon</fullName>
    </submittedName>
</protein>
<dbReference type="GO" id="GO:0008408">
    <property type="term" value="F:3'-5' exonuclease activity"/>
    <property type="evidence" value="ECO:0007669"/>
    <property type="project" value="TreeGrafter"/>
</dbReference>